<feature type="domain" description="SAM-dependent methyltransferase TRM5/TYW2-type" evidence="10">
    <location>
        <begin position="63"/>
        <end position="317"/>
    </location>
</feature>
<dbReference type="InterPro" id="IPR030382">
    <property type="entry name" value="MeTrfase_TRM5/TYW2"/>
</dbReference>
<dbReference type="PANTHER" id="PTHR23245:SF43">
    <property type="entry name" value="TRNA (GUANINE(37)-N1)-METHYLTRANSFERASE 2"/>
    <property type="match status" value="1"/>
</dbReference>
<dbReference type="Pfam" id="PF02475">
    <property type="entry name" value="TRM5-TYW2_MTfase"/>
    <property type="match status" value="1"/>
</dbReference>
<keyword evidence="2" id="KW-0963">Cytoplasm</keyword>
<comment type="catalytic activity">
    <reaction evidence="9">
        <text>guanosine(37) in tRNA + S-adenosyl-L-methionine = N(1)-methylguanosine(37) in tRNA + S-adenosyl-L-homocysteine + H(+)</text>
        <dbReference type="Rhea" id="RHEA:36899"/>
        <dbReference type="Rhea" id="RHEA-COMP:10145"/>
        <dbReference type="Rhea" id="RHEA-COMP:10147"/>
        <dbReference type="ChEBI" id="CHEBI:15378"/>
        <dbReference type="ChEBI" id="CHEBI:57856"/>
        <dbReference type="ChEBI" id="CHEBI:59789"/>
        <dbReference type="ChEBI" id="CHEBI:73542"/>
        <dbReference type="ChEBI" id="CHEBI:74269"/>
        <dbReference type="EC" id="2.1.1.228"/>
    </reaction>
</comment>
<dbReference type="InterPro" id="IPR056743">
    <property type="entry name" value="TRM5-TYW2-like_MTfase"/>
</dbReference>
<feature type="non-terminal residue" evidence="11">
    <location>
        <position position="1"/>
    </location>
</feature>
<evidence type="ECO:0000259" key="10">
    <source>
        <dbReference type="PROSITE" id="PS51684"/>
    </source>
</evidence>
<keyword evidence="6" id="KW-0819">tRNA processing</keyword>
<dbReference type="GO" id="GO:0005739">
    <property type="term" value="C:mitochondrion"/>
    <property type="evidence" value="ECO:0007669"/>
    <property type="project" value="GOC"/>
</dbReference>
<accession>A0A4P9YQG1</accession>
<organism evidence="11 12">
    <name type="scientific">Rozella allomycis (strain CSF55)</name>
    <dbReference type="NCBI Taxonomy" id="988480"/>
    <lineage>
        <taxon>Eukaryota</taxon>
        <taxon>Fungi</taxon>
        <taxon>Fungi incertae sedis</taxon>
        <taxon>Cryptomycota</taxon>
        <taxon>Cryptomycota incertae sedis</taxon>
        <taxon>Rozella</taxon>
    </lineage>
</organism>
<evidence type="ECO:0000256" key="3">
    <source>
        <dbReference type="ARBA" id="ARBA00022603"/>
    </source>
</evidence>
<dbReference type="InterPro" id="IPR056744">
    <property type="entry name" value="TRM5/TYW2-like_N"/>
</dbReference>
<dbReference type="Proteomes" id="UP000281549">
    <property type="component" value="Unassembled WGS sequence"/>
</dbReference>
<dbReference type="Gene3D" id="3.30.300.110">
    <property type="entry name" value="Met-10+ protein-like domains"/>
    <property type="match status" value="1"/>
</dbReference>
<dbReference type="PANTHER" id="PTHR23245">
    <property type="entry name" value="TRNA METHYLTRANSFERASE"/>
    <property type="match status" value="1"/>
</dbReference>
<dbReference type="FunFam" id="3.30.300.110:FF:000001">
    <property type="entry name" value="tRNA (guanine(37)-N1)-methyltransferase"/>
    <property type="match status" value="1"/>
</dbReference>
<evidence type="ECO:0000256" key="1">
    <source>
        <dbReference type="ARBA" id="ARBA00009775"/>
    </source>
</evidence>
<evidence type="ECO:0000256" key="2">
    <source>
        <dbReference type="ARBA" id="ARBA00022490"/>
    </source>
</evidence>
<evidence type="ECO:0000313" key="12">
    <source>
        <dbReference type="Proteomes" id="UP000281549"/>
    </source>
</evidence>
<keyword evidence="7" id="KW-0496">Mitochondrion</keyword>
<evidence type="ECO:0000256" key="8">
    <source>
        <dbReference type="ARBA" id="ARBA00023242"/>
    </source>
</evidence>
<dbReference type="GO" id="GO:0002939">
    <property type="term" value="P:tRNA N1-guanine methylation"/>
    <property type="evidence" value="ECO:0007669"/>
    <property type="project" value="TreeGrafter"/>
</dbReference>
<reference evidence="12" key="1">
    <citation type="journal article" date="2018" name="Nat. Microbiol.">
        <title>Leveraging single-cell genomics to expand the fungal tree of life.</title>
        <authorList>
            <person name="Ahrendt S.R."/>
            <person name="Quandt C.A."/>
            <person name="Ciobanu D."/>
            <person name="Clum A."/>
            <person name="Salamov A."/>
            <person name="Andreopoulos B."/>
            <person name="Cheng J.F."/>
            <person name="Woyke T."/>
            <person name="Pelin A."/>
            <person name="Henrissat B."/>
            <person name="Reynolds N.K."/>
            <person name="Benny G.L."/>
            <person name="Smith M.E."/>
            <person name="James T.Y."/>
            <person name="Grigoriev I.V."/>
        </authorList>
    </citation>
    <scope>NUCLEOTIDE SEQUENCE [LARGE SCALE GENOMIC DNA]</scope>
    <source>
        <strain evidence="12">CSF55</strain>
    </source>
</reference>
<proteinExistence type="inferred from homology"/>
<comment type="similarity">
    <text evidence="1">Belongs to the class I-like SAM-binding methyltransferase superfamily. TRM5/TYW2 family.</text>
</comment>
<evidence type="ECO:0000256" key="9">
    <source>
        <dbReference type="ARBA" id="ARBA00047783"/>
    </source>
</evidence>
<dbReference type="GO" id="GO:0070901">
    <property type="term" value="P:mitochondrial tRNA methylation"/>
    <property type="evidence" value="ECO:0007669"/>
    <property type="project" value="UniProtKB-ARBA"/>
</dbReference>
<dbReference type="GO" id="GO:0052906">
    <property type="term" value="F:tRNA (guanine(37)-N1)-methyltransferase activity"/>
    <property type="evidence" value="ECO:0007669"/>
    <property type="project" value="UniProtKB-EC"/>
</dbReference>
<dbReference type="AlphaFoldDB" id="A0A4P9YQG1"/>
<evidence type="ECO:0000256" key="6">
    <source>
        <dbReference type="ARBA" id="ARBA00022694"/>
    </source>
</evidence>
<keyword evidence="5" id="KW-0949">S-adenosyl-L-methionine</keyword>
<dbReference type="Gene3D" id="3.40.50.150">
    <property type="entry name" value="Vaccinia Virus protein VP39"/>
    <property type="match status" value="1"/>
</dbReference>
<dbReference type="EMBL" id="ML005003">
    <property type="protein sequence ID" value="RKP20960.1"/>
    <property type="molecule type" value="Genomic_DNA"/>
</dbReference>
<dbReference type="CDD" id="cd02440">
    <property type="entry name" value="AdoMet_MTases"/>
    <property type="match status" value="1"/>
</dbReference>
<keyword evidence="4" id="KW-0808">Transferase</keyword>
<sequence length="319" mass="36897">YLFMHYNNKDEKEFPESVLEQLRKNGIECNFIKSEVVIKFDNLTNDQALDMLLPSDIARVKSFERIGHIGNVILTSKRAHLNLLPEHDLYKKEIGRLIIEKNPGIRTVVNKMDKIDTTFRFFAMELIAGEYDMLAKVKEENCIFEFDFSKVYWNSRLQHEHKRLVDTFKPGDLFAGVGPFAIPAGKKECIVYANDLNPESFKYLQRNIKLNKFVHCFNMDAKEFIAESTGYLTNSEFDHYIMNLPASATSFLKEFNKLAFAKPPTIHCYLFAPKNSQDKEIVEESYGKEITGEVSVHQVRSVAPNKDMFCCSFRMPKSV</sequence>
<dbReference type="InterPro" id="IPR029063">
    <property type="entry name" value="SAM-dependent_MTases_sf"/>
</dbReference>
<evidence type="ECO:0000256" key="5">
    <source>
        <dbReference type="ARBA" id="ARBA00022691"/>
    </source>
</evidence>
<evidence type="ECO:0000256" key="7">
    <source>
        <dbReference type="ARBA" id="ARBA00023128"/>
    </source>
</evidence>
<protein>
    <recommendedName>
        <fullName evidence="10">SAM-dependent methyltransferase TRM5/TYW2-type domain-containing protein</fullName>
    </recommendedName>
</protein>
<dbReference type="SUPFAM" id="SSF53335">
    <property type="entry name" value="S-adenosyl-L-methionine-dependent methyltransferases"/>
    <property type="match status" value="1"/>
</dbReference>
<gene>
    <name evidence="11" type="ORF">ROZALSC1DRAFT_27593</name>
</gene>
<dbReference type="InterPro" id="IPR025792">
    <property type="entry name" value="tRNA_Gua_MeTrfase_euk"/>
</dbReference>
<keyword evidence="3" id="KW-0489">Methyltransferase</keyword>
<dbReference type="HAMAP" id="MF_03152">
    <property type="entry name" value="TRM5"/>
    <property type="match status" value="1"/>
</dbReference>
<dbReference type="Pfam" id="PF25133">
    <property type="entry name" value="TYW2_N_2"/>
    <property type="match status" value="1"/>
</dbReference>
<name>A0A4P9YQG1_ROZAC</name>
<evidence type="ECO:0000313" key="11">
    <source>
        <dbReference type="EMBL" id="RKP20960.1"/>
    </source>
</evidence>
<keyword evidence="8" id="KW-0539">Nucleus</keyword>
<dbReference type="PROSITE" id="PS51684">
    <property type="entry name" value="SAM_MT_TRM5_TYW2"/>
    <property type="match status" value="1"/>
</dbReference>
<evidence type="ECO:0000256" key="4">
    <source>
        <dbReference type="ARBA" id="ARBA00022679"/>
    </source>
</evidence>